<dbReference type="PANTHER" id="PTHR43046:SF2">
    <property type="entry name" value="8-OXO-DGTP DIPHOSPHATASE-RELATED"/>
    <property type="match status" value="1"/>
</dbReference>
<dbReference type="GO" id="GO:0047429">
    <property type="term" value="F:nucleoside triphosphate diphosphatase activity"/>
    <property type="evidence" value="ECO:0007669"/>
    <property type="project" value="UniProtKB-EC"/>
</dbReference>
<dbReference type="InterPro" id="IPR020476">
    <property type="entry name" value="Nudix_hydrolase"/>
</dbReference>
<name>A0A645FMW1_9ZZZZ</name>
<accession>A0A645FMW1</accession>
<evidence type="ECO:0000256" key="2">
    <source>
        <dbReference type="ARBA" id="ARBA00022801"/>
    </source>
</evidence>
<dbReference type="InterPro" id="IPR015797">
    <property type="entry name" value="NUDIX_hydrolase-like_dom_sf"/>
</dbReference>
<dbReference type="InterPro" id="IPR000086">
    <property type="entry name" value="NUDIX_hydrolase_dom"/>
</dbReference>
<dbReference type="PANTHER" id="PTHR43046">
    <property type="entry name" value="GDP-MANNOSE MANNOSYL HYDROLASE"/>
    <property type="match status" value="1"/>
</dbReference>
<organism evidence="4">
    <name type="scientific">bioreactor metagenome</name>
    <dbReference type="NCBI Taxonomy" id="1076179"/>
    <lineage>
        <taxon>unclassified sequences</taxon>
        <taxon>metagenomes</taxon>
        <taxon>ecological metagenomes</taxon>
    </lineage>
</organism>
<protein>
    <submittedName>
        <fullName evidence="4">Nucleoside triphosphatase NudI</fullName>
        <ecNumber evidence="4">3.6.1.9</ecNumber>
    </submittedName>
</protein>
<dbReference type="Pfam" id="PF00293">
    <property type="entry name" value="NUDIX"/>
    <property type="match status" value="1"/>
</dbReference>
<dbReference type="CDD" id="cd02883">
    <property type="entry name" value="NUDIX_Hydrolase"/>
    <property type="match status" value="1"/>
</dbReference>
<comment type="caution">
    <text evidence="4">The sequence shown here is derived from an EMBL/GenBank/DDBJ whole genome shotgun (WGS) entry which is preliminary data.</text>
</comment>
<feature type="domain" description="Nudix hydrolase" evidence="3">
    <location>
        <begin position="6"/>
        <end position="134"/>
    </location>
</feature>
<keyword evidence="2 4" id="KW-0378">Hydrolase</keyword>
<dbReference type="EMBL" id="VSSQ01062613">
    <property type="protein sequence ID" value="MPN15757.1"/>
    <property type="molecule type" value="Genomic_DNA"/>
</dbReference>
<dbReference type="EC" id="3.6.1.9" evidence="4"/>
<sequence length="134" mass="15272">MGFNDFYRFSVHAVITNSEGKVLLLKQTYSDKRWGLPGGGVEPGETIHEAIKRECREELGIDIIVKAFTGLYYHKSFNSQVGIFKCELPKEVIIKLSSEHSEYKWEDVAELSEVQRLRVEDSINFAGNVVSRAF</sequence>
<reference evidence="4" key="1">
    <citation type="submission" date="2019-08" db="EMBL/GenBank/DDBJ databases">
        <authorList>
            <person name="Kucharzyk K."/>
            <person name="Murdoch R.W."/>
            <person name="Higgins S."/>
            <person name="Loffler F."/>
        </authorList>
    </citation>
    <scope>NUCLEOTIDE SEQUENCE</scope>
</reference>
<evidence type="ECO:0000313" key="4">
    <source>
        <dbReference type="EMBL" id="MPN15757.1"/>
    </source>
</evidence>
<dbReference type="SUPFAM" id="SSF55811">
    <property type="entry name" value="Nudix"/>
    <property type="match status" value="1"/>
</dbReference>
<dbReference type="AlphaFoldDB" id="A0A645FMW1"/>
<comment type="cofactor">
    <cofactor evidence="1">
        <name>Mg(2+)</name>
        <dbReference type="ChEBI" id="CHEBI:18420"/>
    </cofactor>
</comment>
<evidence type="ECO:0000259" key="3">
    <source>
        <dbReference type="PROSITE" id="PS51462"/>
    </source>
</evidence>
<proteinExistence type="predicted"/>
<dbReference type="Gene3D" id="3.90.79.10">
    <property type="entry name" value="Nucleoside Triphosphate Pyrophosphohydrolase"/>
    <property type="match status" value="1"/>
</dbReference>
<dbReference type="PROSITE" id="PS51462">
    <property type="entry name" value="NUDIX"/>
    <property type="match status" value="1"/>
</dbReference>
<evidence type="ECO:0000256" key="1">
    <source>
        <dbReference type="ARBA" id="ARBA00001946"/>
    </source>
</evidence>
<dbReference type="PRINTS" id="PR00502">
    <property type="entry name" value="NUDIXFAMILY"/>
</dbReference>
<gene>
    <name evidence="4" type="primary">nudI_3</name>
    <name evidence="4" type="ORF">SDC9_163093</name>
</gene>